<evidence type="ECO:0000313" key="2">
    <source>
        <dbReference type="EMBL" id="KQJ83581.1"/>
    </source>
</evidence>
<evidence type="ECO:0000313" key="4">
    <source>
        <dbReference type="Proteomes" id="UP000008810"/>
    </source>
</evidence>
<accession>I1IZN1</accession>
<dbReference type="InterPro" id="IPR001810">
    <property type="entry name" value="F-box_dom"/>
</dbReference>
<dbReference type="Pfam" id="PF00646">
    <property type="entry name" value="F-box"/>
    <property type="match status" value="1"/>
</dbReference>
<organism evidence="3">
    <name type="scientific">Brachypodium distachyon</name>
    <name type="common">Purple false brome</name>
    <name type="synonym">Trachynia distachya</name>
    <dbReference type="NCBI Taxonomy" id="15368"/>
    <lineage>
        <taxon>Eukaryota</taxon>
        <taxon>Viridiplantae</taxon>
        <taxon>Streptophyta</taxon>
        <taxon>Embryophyta</taxon>
        <taxon>Tracheophyta</taxon>
        <taxon>Spermatophyta</taxon>
        <taxon>Magnoliopsida</taxon>
        <taxon>Liliopsida</taxon>
        <taxon>Poales</taxon>
        <taxon>Poaceae</taxon>
        <taxon>BOP clade</taxon>
        <taxon>Pooideae</taxon>
        <taxon>Stipodae</taxon>
        <taxon>Brachypodieae</taxon>
        <taxon>Brachypodium</taxon>
    </lineage>
</organism>
<dbReference type="OMA" id="PWIRSKI"/>
<dbReference type="HOGENOM" id="CLU_017945_2_1_1"/>
<dbReference type="InterPro" id="IPR011043">
    <property type="entry name" value="Gal_Oxase/kelch_b-propeller"/>
</dbReference>
<dbReference type="EMBL" id="CM000884">
    <property type="protein sequence ID" value="KQJ83581.1"/>
    <property type="molecule type" value="Genomic_DNA"/>
</dbReference>
<dbReference type="InParanoid" id="I1IZN1"/>
<evidence type="ECO:0000313" key="3">
    <source>
        <dbReference type="EnsemblPlants" id="KQJ83581"/>
    </source>
</evidence>
<protein>
    <recommendedName>
        <fullName evidence="1">F-box domain-containing protein</fullName>
    </recommendedName>
</protein>
<dbReference type="PANTHER" id="PTHR32133:SF390">
    <property type="entry name" value="F-BOX DOMAIN-CONTAINING PROTEIN"/>
    <property type="match status" value="1"/>
</dbReference>
<dbReference type="OrthoDB" id="694246at2759"/>
<reference evidence="2 3" key="1">
    <citation type="journal article" date="2010" name="Nature">
        <title>Genome sequencing and analysis of the model grass Brachypodium distachyon.</title>
        <authorList>
            <consortium name="International Brachypodium Initiative"/>
        </authorList>
    </citation>
    <scope>NUCLEOTIDE SEQUENCE [LARGE SCALE GENOMIC DNA]</scope>
    <source>
        <strain evidence="2 3">Bd21</strain>
    </source>
</reference>
<keyword evidence="4" id="KW-1185">Reference proteome</keyword>
<gene>
    <name evidence="2" type="ORF">BRADI_5g15627v3</name>
</gene>
<sequence>MATPPPKRPRHAHAPAAPQTTIADLVPEILLRVPPDNPGSLVRASSVCWRWRRLLTDQPFLRRYRAFYRTPPMLGFVVNLKEHFDGMARFVHSSFVPSAPDRAGMNVLDARHGRVLLHGVERRRGLVVWDPVTDEQRKIPGMPAYIDGFNAAVLCAAAGCDHLDCRCSPFMVAFVGFGGDGITFACTYSSETGNWSERVKIEEPASIDDRPSVLVGNTVYFACDPWIRSKIIAYDVVAQELSVIWPPPQHDDYSCTAIMKAEDGSLGFAGVQNARFFEDNSNASIHLWSMKPGLTDIRSRRSRESSGTRRCFAQVASGSHLRLSASRTASASFS</sequence>
<reference evidence="2" key="2">
    <citation type="submission" date="2017-06" db="EMBL/GenBank/DDBJ databases">
        <title>WGS assembly of Brachypodium distachyon.</title>
        <authorList>
            <consortium name="The International Brachypodium Initiative"/>
            <person name="Lucas S."/>
            <person name="Harmon-Smith M."/>
            <person name="Lail K."/>
            <person name="Tice H."/>
            <person name="Grimwood J."/>
            <person name="Bruce D."/>
            <person name="Barry K."/>
            <person name="Shu S."/>
            <person name="Lindquist E."/>
            <person name="Wang M."/>
            <person name="Pitluck S."/>
            <person name="Vogel J.P."/>
            <person name="Garvin D.F."/>
            <person name="Mockler T.C."/>
            <person name="Schmutz J."/>
            <person name="Rokhsar D."/>
            <person name="Bevan M.W."/>
        </authorList>
    </citation>
    <scope>NUCLEOTIDE SEQUENCE</scope>
    <source>
        <strain evidence="2">Bd21</strain>
    </source>
</reference>
<dbReference type="EnsemblPlants" id="KQJ83581">
    <property type="protein sequence ID" value="KQJ83581"/>
    <property type="gene ID" value="BRADI_5g15627v3"/>
</dbReference>
<feature type="domain" description="F-box" evidence="1">
    <location>
        <begin position="24"/>
        <end position="62"/>
    </location>
</feature>
<evidence type="ECO:0000259" key="1">
    <source>
        <dbReference type="Pfam" id="PF00646"/>
    </source>
</evidence>
<reference evidence="3" key="3">
    <citation type="submission" date="2018-08" db="UniProtKB">
        <authorList>
            <consortium name="EnsemblPlants"/>
        </authorList>
    </citation>
    <scope>IDENTIFICATION</scope>
    <source>
        <strain evidence="3">cv. Bd21</strain>
    </source>
</reference>
<dbReference type="AlphaFoldDB" id="I1IZN1"/>
<dbReference type="SUPFAM" id="SSF50965">
    <property type="entry name" value="Galactose oxidase, central domain"/>
    <property type="match status" value="1"/>
</dbReference>
<dbReference type="InterPro" id="IPR036047">
    <property type="entry name" value="F-box-like_dom_sf"/>
</dbReference>
<dbReference type="Gramene" id="KQJ83581">
    <property type="protein sequence ID" value="KQJ83581"/>
    <property type="gene ID" value="BRADI_5g15627v3"/>
</dbReference>
<name>I1IZN1_BRADI</name>
<dbReference type="PANTHER" id="PTHR32133">
    <property type="entry name" value="OS07G0120400 PROTEIN"/>
    <property type="match status" value="1"/>
</dbReference>
<dbReference type="Proteomes" id="UP000008810">
    <property type="component" value="Chromosome 5"/>
</dbReference>
<proteinExistence type="predicted"/>
<dbReference type="eggNOG" id="ENOG502SKDB">
    <property type="taxonomic scope" value="Eukaryota"/>
</dbReference>
<dbReference type="SUPFAM" id="SSF81383">
    <property type="entry name" value="F-box domain"/>
    <property type="match status" value="1"/>
</dbReference>